<dbReference type="SUPFAM" id="SSF54236">
    <property type="entry name" value="Ubiquitin-like"/>
    <property type="match status" value="1"/>
</dbReference>
<dbReference type="EMBL" id="BMAC01001425">
    <property type="protein sequence ID" value="GFQ07207.1"/>
    <property type="molecule type" value="Genomic_DNA"/>
</dbReference>
<dbReference type="AlphaFoldDB" id="A0A830D686"/>
<keyword evidence="4" id="KW-0833">Ubl conjugation pathway</keyword>
<evidence type="ECO:0000256" key="3">
    <source>
        <dbReference type="ARBA" id="ARBA00022499"/>
    </source>
</evidence>
<gene>
    <name evidence="5" type="ORF">PHJA_002864800</name>
</gene>
<dbReference type="Pfam" id="PF03671">
    <property type="entry name" value="Ufm1"/>
    <property type="match status" value="1"/>
</dbReference>
<keyword evidence="3" id="KW-1017">Isopeptide bond</keyword>
<dbReference type="Proteomes" id="UP000653305">
    <property type="component" value="Unassembled WGS sequence"/>
</dbReference>
<dbReference type="Gene3D" id="3.10.20.90">
    <property type="entry name" value="Phosphatidylinositol 3-kinase Catalytic Subunit, Chain A, domain 1"/>
    <property type="match status" value="1"/>
</dbReference>
<evidence type="ECO:0000256" key="1">
    <source>
        <dbReference type="ARBA" id="ARBA00010230"/>
    </source>
</evidence>
<dbReference type="InterPro" id="IPR029071">
    <property type="entry name" value="Ubiquitin-like_domsf"/>
</dbReference>
<evidence type="ECO:0000313" key="5">
    <source>
        <dbReference type="EMBL" id="GFQ07207.1"/>
    </source>
</evidence>
<comment type="similarity">
    <text evidence="1">Belongs to the UFM1 family.</text>
</comment>
<evidence type="ECO:0000313" key="6">
    <source>
        <dbReference type="Proteomes" id="UP000653305"/>
    </source>
</evidence>
<protein>
    <recommendedName>
        <fullName evidence="2">Ubiquitin-fold modifier 1</fullName>
    </recommendedName>
</protein>
<comment type="caution">
    <text evidence="5">The sequence shown here is derived from an EMBL/GenBank/DDBJ whole genome shotgun (WGS) entry which is preliminary data.</text>
</comment>
<dbReference type="GO" id="GO:0071569">
    <property type="term" value="P:protein ufmylation"/>
    <property type="evidence" value="ECO:0007669"/>
    <property type="project" value="InterPro"/>
</dbReference>
<sequence>MKSAAEVDKTLRHICHFSVEEAWFDSAAILESESSDEDYQSIPDGNFVDGPGCGFKEHTVTVNSRTWKILQGGSVEEAWFDSAAILESDWSDEDYQSIPDGNVDIIPCKTSASSGDLGGCSMVEECTKYQMAVAFAFLSWIIPFTAVLEFVAEEFKVPPQISVIITNDGWESIHNIVQGYPLVVVVIC</sequence>
<accession>A0A830D686</accession>
<name>A0A830D686_9LAMI</name>
<keyword evidence="6" id="KW-1185">Reference proteome</keyword>
<dbReference type="InterPro" id="IPR005375">
    <property type="entry name" value="UFM1"/>
</dbReference>
<reference evidence="5" key="1">
    <citation type="submission" date="2020-07" db="EMBL/GenBank/DDBJ databases">
        <title>Ethylene signaling mediates host invasion by parasitic plants.</title>
        <authorList>
            <person name="Yoshida S."/>
        </authorList>
    </citation>
    <scope>NUCLEOTIDE SEQUENCE</scope>
    <source>
        <strain evidence="5">Okayama</strain>
    </source>
</reference>
<evidence type="ECO:0000256" key="2">
    <source>
        <dbReference type="ARBA" id="ARBA00015319"/>
    </source>
</evidence>
<proteinExistence type="inferred from homology"/>
<organism evidence="5 6">
    <name type="scientific">Phtheirospermum japonicum</name>
    <dbReference type="NCBI Taxonomy" id="374723"/>
    <lineage>
        <taxon>Eukaryota</taxon>
        <taxon>Viridiplantae</taxon>
        <taxon>Streptophyta</taxon>
        <taxon>Embryophyta</taxon>
        <taxon>Tracheophyta</taxon>
        <taxon>Spermatophyta</taxon>
        <taxon>Magnoliopsida</taxon>
        <taxon>eudicotyledons</taxon>
        <taxon>Gunneridae</taxon>
        <taxon>Pentapetalae</taxon>
        <taxon>asterids</taxon>
        <taxon>lamiids</taxon>
        <taxon>Lamiales</taxon>
        <taxon>Orobanchaceae</taxon>
        <taxon>Orobanchaceae incertae sedis</taxon>
        <taxon>Phtheirospermum</taxon>
    </lineage>
</organism>
<evidence type="ECO:0000256" key="4">
    <source>
        <dbReference type="ARBA" id="ARBA00022786"/>
    </source>
</evidence>